<dbReference type="STRING" id="288992.SAMN04488522_101282"/>
<dbReference type="EMBL" id="FQUQ01000001">
    <property type="protein sequence ID" value="SHE46757.1"/>
    <property type="molecule type" value="Genomic_DNA"/>
</dbReference>
<name>A0A1M4TR62_9SPHI</name>
<dbReference type="Proteomes" id="UP000184287">
    <property type="component" value="Unassembled WGS sequence"/>
</dbReference>
<accession>A0A1M4TR62</accession>
<sequence length="61" mass="6576">MTSTMIVNNVSYKKSDADDSAKAYLKNTSIEYKCTLAFGTPSGLDIICTNESTGLFKITSS</sequence>
<reference evidence="2" key="1">
    <citation type="submission" date="2016-11" db="EMBL/GenBank/DDBJ databases">
        <authorList>
            <person name="Varghese N."/>
            <person name="Submissions S."/>
        </authorList>
    </citation>
    <scope>NUCLEOTIDE SEQUENCE [LARGE SCALE GENOMIC DNA]</scope>
    <source>
        <strain evidence="2">DSM 16990</strain>
    </source>
</reference>
<evidence type="ECO:0000313" key="2">
    <source>
        <dbReference type="Proteomes" id="UP000184287"/>
    </source>
</evidence>
<organism evidence="1 2">
    <name type="scientific">Pedobacter caeni</name>
    <dbReference type="NCBI Taxonomy" id="288992"/>
    <lineage>
        <taxon>Bacteria</taxon>
        <taxon>Pseudomonadati</taxon>
        <taxon>Bacteroidota</taxon>
        <taxon>Sphingobacteriia</taxon>
        <taxon>Sphingobacteriales</taxon>
        <taxon>Sphingobacteriaceae</taxon>
        <taxon>Pedobacter</taxon>
    </lineage>
</organism>
<evidence type="ECO:0000313" key="1">
    <source>
        <dbReference type="EMBL" id="SHE46757.1"/>
    </source>
</evidence>
<proteinExistence type="predicted"/>
<protein>
    <submittedName>
        <fullName evidence="1">Uncharacterized protein</fullName>
    </submittedName>
</protein>
<dbReference type="AlphaFoldDB" id="A0A1M4TR62"/>
<gene>
    <name evidence="1" type="ORF">SAMN04488522_101282</name>
</gene>
<keyword evidence="2" id="KW-1185">Reference proteome</keyword>